<evidence type="ECO:0000313" key="3">
    <source>
        <dbReference type="Proteomes" id="UP000696280"/>
    </source>
</evidence>
<accession>A0A9N9KRH5</accession>
<gene>
    <name evidence="2" type="ORF">HYFRA_00008470</name>
</gene>
<sequence length="395" mass="44179">MKSPNSLARFRAQNARSAVNSRARKHDFLQSLLEHQDKLHDFASAQYLEFQSALALIRAIHDTPEIASILAEQQHSSIQRQIAKFALQCPGRVPRKLVRRRHKTGKKGRPTMEAMELDEGEESGPVETSFNGLPAVPLQAIHQSPTASTQYKYPLSPQHAVHSVNSAIKQIPHAQSATTTEQPRHQQVVHPVLPTLHQTFSPHAVIATGKPENNNQALSSRVLKINNLLNLEIVAANEPSQCPPQELHPAIPVVVNSPSPRPTAIMEKSQNLQQKGPQRECVQQEIHSTVSRVQTPKQRTPPFSFQPTLRRTTASNADQPPHLGDTRRKMLESDVPVLFDERMYDAYDVGIDPIRLGWNYFNESQSRNLDPLVNERNSTPQGWFSPLASPPGIFL</sequence>
<dbReference type="Proteomes" id="UP000696280">
    <property type="component" value="Unassembled WGS sequence"/>
</dbReference>
<comment type="caution">
    <text evidence="2">The sequence shown here is derived from an EMBL/GenBank/DDBJ whole genome shotgun (WGS) entry which is preliminary data.</text>
</comment>
<keyword evidence="3" id="KW-1185">Reference proteome</keyword>
<proteinExistence type="predicted"/>
<name>A0A9N9KRH5_9HELO</name>
<evidence type="ECO:0000256" key="1">
    <source>
        <dbReference type="SAM" id="MobiDB-lite"/>
    </source>
</evidence>
<organism evidence="2 3">
    <name type="scientific">Hymenoscyphus fraxineus</name>
    <dbReference type="NCBI Taxonomy" id="746836"/>
    <lineage>
        <taxon>Eukaryota</taxon>
        <taxon>Fungi</taxon>
        <taxon>Dikarya</taxon>
        <taxon>Ascomycota</taxon>
        <taxon>Pezizomycotina</taxon>
        <taxon>Leotiomycetes</taxon>
        <taxon>Helotiales</taxon>
        <taxon>Helotiaceae</taxon>
        <taxon>Hymenoscyphus</taxon>
    </lineage>
</organism>
<dbReference type="AlphaFoldDB" id="A0A9N9KRH5"/>
<feature type="region of interest" description="Disordered" evidence="1">
    <location>
        <begin position="99"/>
        <end position="132"/>
    </location>
</feature>
<dbReference type="OrthoDB" id="10378036at2759"/>
<evidence type="ECO:0000313" key="2">
    <source>
        <dbReference type="EMBL" id="CAG8950232.1"/>
    </source>
</evidence>
<feature type="compositionally biased region" description="Acidic residues" evidence="1">
    <location>
        <begin position="115"/>
        <end position="124"/>
    </location>
</feature>
<reference evidence="2" key="1">
    <citation type="submission" date="2021-07" db="EMBL/GenBank/DDBJ databases">
        <authorList>
            <person name="Durling M."/>
        </authorList>
    </citation>
    <scope>NUCLEOTIDE SEQUENCE</scope>
</reference>
<feature type="compositionally biased region" description="Basic residues" evidence="1">
    <location>
        <begin position="99"/>
        <end position="109"/>
    </location>
</feature>
<protein>
    <submittedName>
        <fullName evidence="2">Uncharacterized protein</fullName>
    </submittedName>
</protein>
<dbReference type="EMBL" id="CAJVRL010000035">
    <property type="protein sequence ID" value="CAG8950232.1"/>
    <property type="molecule type" value="Genomic_DNA"/>
</dbReference>